<dbReference type="PROSITE" id="PS00021">
    <property type="entry name" value="KRINGLE_1"/>
    <property type="match status" value="2"/>
</dbReference>
<dbReference type="InterPro" id="IPR018056">
    <property type="entry name" value="Kringle_CS"/>
</dbReference>
<dbReference type="InterPro" id="IPR013806">
    <property type="entry name" value="Kringle-like"/>
</dbReference>
<dbReference type="CDD" id="cd00108">
    <property type="entry name" value="KR"/>
    <property type="match status" value="2"/>
</dbReference>
<name>A0A7S3VDC8_9STRA</name>
<dbReference type="GO" id="GO:0005615">
    <property type="term" value="C:extracellular space"/>
    <property type="evidence" value="ECO:0007669"/>
    <property type="project" value="TreeGrafter"/>
</dbReference>
<dbReference type="GO" id="GO:0004175">
    <property type="term" value="F:endopeptidase activity"/>
    <property type="evidence" value="ECO:0007669"/>
    <property type="project" value="TreeGrafter"/>
</dbReference>
<evidence type="ECO:0000259" key="5">
    <source>
        <dbReference type="PROSITE" id="PS50070"/>
    </source>
</evidence>
<dbReference type="PANTHER" id="PTHR24261">
    <property type="entry name" value="PLASMINOGEN-RELATED"/>
    <property type="match status" value="1"/>
</dbReference>
<dbReference type="InterPro" id="IPR000001">
    <property type="entry name" value="Kringle"/>
</dbReference>
<gene>
    <name evidence="6" type="ORF">CDEB00056_LOCUS18032</name>
</gene>
<dbReference type="PROSITE" id="PS50070">
    <property type="entry name" value="KRINGLE_2"/>
    <property type="match status" value="2"/>
</dbReference>
<keyword evidence="2" id="KW-1015">Disulfide bond</keyword>
<feature type="domain" description="Kringle" evidence="5">
    <location>
        <begin position="494"/>
        <end position="564"/>
    </location>
</feature>
<feature type="chain" id="PRO_5031193289" description="Kringle domain-containing protein" evidence="4">
    <location>
        <begin position="19"/>
        <end position="577"/>
    </location>
</feature>
<dbReference type="Pfam" id="PF00051">
    <property type="entry name" value="Kringle"/>
    <property type="match status" value="2"/>
</dbReference>
<evidence type="ECO:0000256" key="1">
    <source>
        <dbReference type="ARBA" id="ARBA00022572"/>
    </source>
</evidence>
<dbReference type="InterPro" id="IPR038178">
    <property type="entry name" value="Kringle_sf"/>
</dbReference>
<dbReference type="PRINTS" id="PR00018">
    <property type="entry name" value="KRINGLE"/>
</dbReference>
<dbReference type="PANTHER" id="PTHR24261:SF7">
    <property type="entry name" value="KRINGLE DOMAIN-CONTAINING PROTEIN"/>
    <property type="match status" value="1"/>
</dbReference>
<protein>
    <recommendedName>
        <fullName evidence="5">Kringle domain-containing protein</fullName>
    </recommendedName>
</protein>
<keyword evidence="1" id="KW-0420">Kringle</keyword>
<dbReference type="AlphaFoldDB" id="A0A7S3VDC8"/>
<feature type="domain" description="Kringle" evidence="5">
    <location>
        <begin position="387"/>
        <end position="466"/>
    </location>
</feature>
<evidence type="ECO:0000256" key="4">
    <source>
        <dbReference type="SAM" id="SignalP"/>
    </source>
</evidence>
<feature type="compositionally biased region" description="Polar residues" evidence="3">
    <location>
        <begin position="473"/>
        <end position="484"/>
    </location>
</feature>
<sequence length="577" mass="64126">MKFLHVSLLLALASSSKAQCLTSYSFSADSCSMEGLVSSLQAELISTGCSHDAATELQLVFGGNEEIMTTVSEACSAEGYLPFGEITEQGGVFDKEYYDGGTYYNEQRQSKDNNGITINKLSNNPGERIKDIYKNISQSKGITFPDTLTNFEDCDLNAAMCCFVQDRQAGDGNGNCKMPYDERCTDANPADNTDICYVDMARSPTSSRTSGGFALFEGEEEDDSHCHGFAWAEDSTDTSARFKGNNLFYISMYDHLTQRGYARNVPGAPMCGCVEKMPVVTRADCTQIDITEDVTFTYTEADGLSADISNLDINFNACQGANNNDNDLSAYYERLTDEGKIPTEKRDTFEEIVVGKTYCREAIDKFLDDEGLMAKPECKYGYPSECGCPNVNQQDYRGDVAVTKSGKECQAWDDQAPHAHGNTRNNKPNAGLIENYCRNPDNEPEGAWCYTTDPDVRWEYCHVDECGVLPTNAPTTSPTGSRVSECSHEKDQNDYRGDISTTEAGVECQRWDEQSPHRHSRTTASNPSSGLVENYCRNPDGELRAWCYTTDPNKRWDFCKVPTCEDNVRNRQLRGQQ</sequence>
<dbReference type="EMBL" id="HBIO01023473">
    <property type="protein sequence ID" value="CAE0473179.1"/>
    <property type="molecule type" value="Transcribed_RNA"/>
</dbReference>
<proteinExistence type="predicted"/>
<evidence type="ECO:0000256" key="3">
    <source>
        <dbReference type="SAM" id="MobiDB-lite"/>
    </source>
</evidence>
<keyword evidence="4" id="KW-0732">Signal</keyword>
<feature type="signal peptide" evidence="4">
    <location>
        <begin position="1"/>
        <end position="18"/>
    </location>
</feature>
<accession>A0A7S3VDC8</accession>
<dbReference type="Gene3D" id="2.40.20.10">
    <property type="entry name" value="Plasminogen Kringle 4"/>
    <property type="match status" value="2"/>
</dbReference>
<feature type="region of interest" description="Disordered" evidence="3">
    <location>
        <begin position="473"/>
        <end position="497"/>
    </location>
</feature>
<dbReference type="GO" id="GO:0005102">
    <property type="term" value="F:signaling receptor binding"/>
    <property type="evidence" value="ECO:0007669"/>
    <property type="project" value="TreeGrafter"/>
</dbReference>
<dbReference type="SMART" id="SM00130">
    <property type="entry name" value="KR"/>
    <property type="match status" value="2"/>
</dbReference>
<evidence type="ECO:0000313" key="6">
    <source>
        <dbReference type="EMBL" id="CAE0473179.1"/>
    </source>
</evidence>
<organism evidence="6">
    <name type="scientific">Chaetoceros debilis</name>
    <dbReference type="NCBI Taxonomy" id="122233"/>
    <lineage>
        <taxon>Eukaryota</taxon>
        <taxon>Sar</taxon>
        <taxon>Stramenopiles</taxon>
        <taxon>Ochrophyta</taxon>
        <taxon>Bacillariophyta</taxon>
        <taxon>Coscinodiscophyceae</taxon>
        <taxon>Chaetocerotophycidae</taxon>
        <taxon>Chaetocerotales</taxon>
        <taxon>Chaetocerotaceae</taxon>
        <taxon>Chaetoceros</taxon>
    </lineage>
</organism>
<dbReference type="InterPro" id="IPR050759">
    <property type="entry name" value="Serine_protease_kringle"/>
</dbReference>
<feature type="compositionally biased region" description="Basic and acidic residues" evidence="3">
    <location>
        <begin position="485"/>
        <end position="497"/>
    </location>
</feature>
<evidence type="ECO:0000256" key="2">
    <source>
        <dbReference type="ARBA" id="ARBA00023157"/>
    </source>
</evidence>
<dbReference type="SUPFAM" id="SSF57440">
    <property type="entry name" value="Kringle-like"/>
    <property type="match status" value="2"/>
</dbReference>
<reference evidence="6" key="1">
    <citation type="submission" date="2021-01" db="EMBL/GenBank/DDBJ databases">
        <authorList>
            <person name="Corre E."/>
            <person name="Pelletier E."/>
            <person name="Niang G."/>
            <person name="Scheremetjew M."/>
            <person name="Finn R."/>
            <person name="Kale V."/>
            <person name="Holt S."/>
            <person name="Cochrane G."/>
            <person name="Meng A."/>
            <person name="Brown T."/>
            <person name="Cohen L."/>
        </authorList>
    </citation>
    <scope>NUCLEOTIDE SEQUENCE</scope>
    <source>
        <strain evidence="6">MM31A-1</strain>
    </source>
</reference>